<keyword evidence="2" id="KW-1185">Reference proteome</keyword>
<proteinExistence type="predicted"/>
<dbReference type="EMBL" id="VWPK01000044">
    <property type="protein sequence ID" value="KAA5609792.1"/>
    <property type="molecule type" value="Genomic_DNA"/>
</dbReference>
<accession>A0A5M6INF6</accession>
<evidence type="ECO:0000313" key="2">
    <source>
        <dbReference type="Proteomes" id="UP000325255"/>
    </source>
</evidence>
<dbReference type="AlphaFoldDB" id="A0A5M6INF6"/>
<evidence type="ECO:0000313" key="1">
    <source>
        <dbReference type="EMBL" id="KAA5609792.1"/>
    </source>
</evidence>
<dbReference type="Gene3D" id="3.40.50.150">
    <property type="entry name" value="Vaccinia Virus protein VP39"/>
    <property type="match status" value="1"/>
</dbReference>
<dbReference type="OrthoDB" id="9811332at2"/>
<comment type="caution">
    <text evidence="1">The sequence shown here is derived from an EMBL/GenBank/DDBJ whole genome shotgun (WGS) entry which is preliminary data.</text>
</comment>
<sequence>MDAAPRPIPDVGGFLRKATLAARLGRIGVMVRRGGLTYLSAERLLRIRQELKRLQRDNVPGEALEFGVALGGSAIMIARHVRGQRRFLGYDVFGLIPPPGAKDPQAAHQRYAEITSGHSAGIGGQLYYGYRNDLMGEVSGRLASFGVPVDGHSVTLVQGRFEETVPATLPDQVAFAHIDCDWHDPVAHILASLLPRLSPGAAIVIDDYEDYGGCRSATDAFLAAHPEMEMMATSPNALLRRRTTPRQSAS</sequence>
<dbReference type="PANTHER" id="PTHR40036">
    <property type="entry name" value="MACROCIN O-METHYLTRANSFERASE"/>
    <property type="match status" value="1"/>
</dbReference>
<dbReference type="SUPFAM" id="SSF53335">
    <property type="entry name" value="S-adenosyl-L-methionine-dependent methyltransferases"/>
    <property type="match status" value="1"/>
</dbReference>
<dbReference type="RefSeq" id="WP_150043153.1">
    <property type="nucleotide sequence ID" value="NZ_OW485601.1"/>
</dbReference>
<protein>
    <submittedName>
        <fullName evidence="1">Asparagine synthase</fullName>
    </submittedName>
</protein>
<gene>
    <name evidence="1" type="ORF">F1189_22635</name>
</gene>
<dbReference type="PANTHER" id="PTHR40036:SF1">
    <property type="entry name" value="MACROCIN O-METHYLTRANSFERASE"/>
    <property type="match status" value="1"/>
</dbReference>
<name>A0A5M6INF6_9PROT</name>
<dbReference type="InterPro" id="IPR008884">
    <property type="entry name" value="TylF_MeTrfase"/>
</dbReference>
<organism evidence="1 2">
    <name type="scientific">Rhodovastum atsumiense</name>
    <dbReference type="NCBI Taxonomy" id="504468"/>
    <lineage>
        <taxon>Bacteria</taxon>
        <taxon>Pseudomonadati</taxon>
        <taxon>Pseudomonadota</taxon>
        <taxon>Alphaproteobacteria</taxon>
        <taxon>Acetobacterales</taxon>
        <taxon>Acetobacteraceae</taxon>
        <taxon>Rhodovastum</taxon>
    </lineage>
</organism>
<dbReference type="Pfam" id="PF05711">
    <property type="entry name" value="TylF"/>
    <property type="match status" value="1"/>
</dbReference>
<dbReference type="Proteomes" id="UP000325255">
    <property type="component" value="Unassembled WGS sequence"/>
</dbReference>
<dbReference type="InterPro" id="IPR029063">
    <property type="entry name" value="SAM-dependent_MTases_sf"/>
</dbReference>
<reference evidence="1 2" key="1">
    <citation type="submission" date="2019-09" db="EMBL/GenBank/DDBJ databases">
        <title>Genome sequence of Rhodovastum atsumiense, a diverse member of the Acetobacteraceae family of non-sulfur purple photosynthetic bacteria.</title>
        <authorList>
            <person name="Meyer T."/>
            <person name="Kyndt J."/>
        </authorList>
    </citation>
    <scope>NUCLEOTIDE SEQUENCE [LARGE SCALE GENOMIC DNA]</scope>
    <source>
        <strain evidence="1 2">DSM 21279</strain>
    </source>
</reference>